<keyword evidence="3" id="KW-1185">Reference proteome</keyword>
<dbReference type="PROSITE" id="PS51257">
    <property type="entry name" value="PROKAR_LIPOPROTEIN"/>
    <property type="match status" value="1"/>
</dbReference>
<dbReference type="InterPro" id="IPR006059">
    <property type="entry name" value="SBP"/>
</dbReference>
<feature type="compositionally biased region" description="Polar residues" evidence="1">
    <location>
        <begin position="28"/>
        <end position="41"/>
    </location>
</feature>
<organism evidence="2 3">
    <name type="scientific">Marinicrinis sediminis</name>
    <dbReference type="NCBI Taxonomy" id="1652465"/>
    <lineage>
        <taxon>Bacteria</taxon>
        <taxon>Bacillati</taxon>
        <taxon>Bacillota</taxon>
        <taxon>Bacilli</taxon>
        <taxon>Bacillales</taxon>
        <taxon>Paenibacillaceae</taxon>
    </lineage>
</organism>
<gene>
    <name evidence="2" type="ORF">ACFSUC_13960</name>
</gene>
<dbReference type="Pfam" id="PF01547">
    <property type="entry name" value="SBP_bac_1"/>
    <property type="match status" value="1"/>
</dbReference>
<reference evidence="3" key="1">
    <citation type="journal article" date="2019" name="Int. J. Syst. Evol. Microbiol.">
        <title>The Global Catalogue of Microorganisms (GCM) 10K type strain sequencing project: providing services to taxonomists for standard genome sequencing and annotation.</title>
        <authorList>
            <consortium name="The Broad Institute Genomics Platform"/>
            <consortium name="The Broad Institute Genome Sequencing Center for Infectious Disease"/>
            <person name="Wu L."/>
            <person name="Ma J."/>
        </authorList>
    </citation>
    <scope>NUCLEOTIDE SEQUENCE [LARGE SCALE GENOMIC DNA]</scope>
    <source>
        <strain evidence="3">KCTC 33676</strain>
    </source>
</reference>
<feature type="region of interest" description="Disordered" evidence="1">
    <location>
        <begin position="28"/>
        <end position="48"/>
    </location>
</feature>
<evidence type="ECO:0000256" key="1">
    <source>
        <dbReference type="SAM" id="MobiDB-lite"/>
    </source>
</evidence>
<dbReference type="PANTHER" id="PTHR43649:SF14">
    <property type="entry name" value="BLR3389 PROTEIN"/>
    <property type="match status" value="1"/>
</dbReference>
<dbReference type="SUPFAM" id="SSF53850">
    <property type="entry name" value="Periplasmic binding protein-like II"/>
    <property type="match status" value="1"/>
</dbReference>
<name>A0ABW5RCC9_9BACL</name>
<evidence type="ECO:0000313" key="3">
    <source>
        <dbReference type="Proteomes" id="UP001597497"/>
    </source>
</evidence>
<dbReference type="RefSeq" id="WP_379930234.1">
    <property type="nucleotide sequence ID" value="NZ_JBHUMM010000043.1"/>
</dbReference>
<dbReference type="Proteomes" id="UP001597497">
    <property type="component" value="Unassembled WGS sequence"/>
</dbReference>
<dbReference type="InterPro" id="IPR050490">
    <property type="entry name" value="Bact_solute-bd_prot1"/>
</dbReference>
<accession>A0ABW5RCC9</accession>
<sequence>MKHVRKSMMLLVVVVLSLTVVLGGCGGNNNEANQGSESNNKPQKEESKEVREITLWSFEARDPHRTLVTASIDAFNETHEDIQINAEFMDDESFKTKIKVAVAGNNMPDVFTYWSGDQFKTLVDAGVLGDITSQLNADEAFKNTILPGGIETFTYDNKSYAVPLALNAVMLWYNMDMFEQSGLNPPATYDELLQAVDTFNADGITPITVAGKDRWPVLHWYSYLAQREGGMEPFEKAKTGETDFATETFVQAGEKLKELATKKNGFVNGFLGLDYGAAEALFTNEKAAMYMQGDWAIAGFAKDPAFLEKVGFVPFPSIENGVGSSQVYHGGFGFGYAASSETDIDAAYEVIKYLSSAQERGKITEAAGTAGAVTGMELDESKMNSLAYEYLQFIQENAEGFFGYYDQQLDPSRAEAFLNATSAIVGKTDADIVKELKTVQ</sequence>
<dbReference type="Gene3D" id="3.40.190.10">
    <property type="entry name" value="Periplasmic binding protein-like II"/>
    <property type="match status" value="2"/>
</dbReference>
<dbReference type="PANTHER" id="PTHR43649">
    <property type="entry name" value="ARABINOSE-BINDING PROTEIN-RELATED"/>
    <property type="match status" value="1"/>
</dbReference>
<proteinExistence type="predicted"/>
<dbReference type="EMBL" id="JBHUMM010000043">
    <property type="protein sequence ID" value="MFD2672668.1"/>
    <property type="molecule type" value="Genomic_DNA"/>
</dbReference>
<comment type="caution">
    <text evidence="2">The sequence shown here is derived from an EMBL/GenBank/DDBJ whole genome shotgun (WGS) entry which is preliminary data.</text>
</comment>
<evidence type="ECO:0000313" key="2">
    <source>
        <dbReference type="EMBL" id="MFD2672668.1"/>
    </source>
</evidence>
<protein>
    <submittedName>
        <fullName evidence="2">ABC transporter substrate-binding protein</fullName>
    </submittedName>
</protein>